<protein>
    <recommendedName>
        <fullName evidence="1">TfuA-like core domain-containing protein</fullName>
    </recommendedName>
</protein>
<sequence>MHGKKIIIFTGPSLSHLEASAILEADYRPPVRRGDIQEAMKENPDIIGIIDGVFHQSPAVGHREIIDALRKGVKVVGGASMGALRASELSELGMVGVGRIFTSYLEGEIESDDDVAVAFNPENLEPLSDSLVSIEFNLKRALRRGVIGDPDFRELMDTARKIFYPLRNYRRILHEARIPDDVKESLLLFLESEGRDLKREDALEVIHHIRKLAYGSESKD</sequence>
<dbReference type="Pfam" id="PF07812">
    <property type="entry name" value="TfuA"/>
    <property type="match status" value="1"/>
</dbReference>
<keyword evidence="3" id="KW-1185">Reference proteome</keyword>
<dbReference type="InterPro" id="IPR012924">
    <property type="entry name" value="TfuA_core"/>
</dbReference>
<evidence type="ECO:0000259" key="1">
    <source>
        <dbReference type="Pfam" id="PF07812"/>
    </source>
</evidence>
<name>A0A371NCY5_9EURY</name>
<reference evidence="2 3" key="1">
    <citation type="submission" date="2018-07" db="EMBL/GenBank/DDBJ databases">
        <title>Genomic Encyclopedia of Type Strains, Phase IV (KMG-IV): sequencing the most valuable type-strain genomes for metagenomic binning, comparative biology and taxonomic classification.</title>
        <authorList>
            <person name="Goeker M."/>
        </authorList>
    </citation>
    <scope>NUCLEOTIDE SEQUENCE [LARGE SCALE GENOMIC DNA]</scope>
    <source>
        <strain evidence="2 3">DSM 7466</strain>
    </source>
</reference>
<evidence type="ECO:0000313" key="2">
    <source>
        <dbReference type="EMBL" id="REE28371.1"/>
    </source>
</evidence>
<evidence type="ECO:0000313" key="3">
    <source>
        <dbReference type="Proteomes" id="UP000256864"/>
    </source>
</evidence>
<comment type="caution">
    <text evidence="2">The sequence shown here is derived from an EMBL/GenBank/DDBJ whole genome shotgun (WGS) entry which is preliminary data.</text>
</comment>
<organism evidence="2 3">
    <name type="scientific">Methanothermobacter defluvii</name>
    <dbReference type="NCBI Taxonomy" id="49339"/>
    <lineage>
        <taxon>Archaea</taxon>
        <taxon>Methanobacteriati</taxon>
        <taxon>Methanobacteriota</taxon>
        <taxon>Methanomada group</taxon>
        <taxon>Methanobacteria</taxon>
        <taxon>Methanobacteriales</taxon>
        <taxon>Methanobacteriaceae</taxon>
        <taxon>Methanothermobacter</taxon>
    </lineage>
</organism>
<proteinExistence type="predicted"/>
<feature type="domain" description="TfuA-like core" evidence="1">
    <location>
        <begin position="51"/>
        <end position="167"/>
    </location>
</feature>
<dbReference type="Proteomes" id="UP000256864">
    <property type="component" value="Unassembled WGS sequence"/>
</dbReference>
<gene>
    <name evidence="2" type="ORF">C7452_0379</name>
</gene>
<accession>A0A371NCY5</accession>
<dbReference type="AlphaFoldDB" id="A0A371NCY5"/>
<dbReference type="RefSeq" id="WP_115892053.1">
    <property type="nucleotide sequence ID" value="NZ_QREL01000001.1"/>
</dbReference>
<dbReference type="NCBIfam" id="NF033432">
    <property type="entry name" value="ThioGly_TfuA_rel"/>
    <property type="match status" value="1"/>
</dbReference>
<dbReference type="EMBL" id="QREL01000001">
    <property type="protein sequence ID" value="REE28371.1"/>
    <property type="molecule type" value="Genomic_DNA"/>
</dbReference>